<evidence type="ECO:0000256" key="2">
    <source>
        <dbReference type="ARBA" id="ARBA00023125"/>
    </source>
</evidence>
<dbReference type="GeneID" id="73291057"/>
<keyword evidence="1" id="KW-0229">DNA integration</keyword>
<evidence type="ECO:0000256" key="1">
    <source>
        <dbReference type="ARBA" id="ARBA00022908"/>
    </source>
</evidence>
<organism evidence="7 8">
    <name type="scientific">Natronosalvus rutilus</name>
    <dbReference type="NCBI Taxonomy" id="2953753"/>
    <lineage>
        <taxon>Archaea</taxon>
        <taxon>Methanobacteriati</taxon>
        <taxon>Methanobacteriota</taxon>
        <taxon>Stenosarchaea group</taxon>
        <taxon>Halobacteria</taxon>
        <taxon>Halobacteriales</taxon>
        <taxon>Natrialbaceae</taxon>
        <taxon>Natronosalvus</taxon>
    </lineage>
</organism>
<dbReference type="Gene3D" id="1.10.150.130">
    <property type="match status" value="1"/>
</dbReference>
<protein>
    <submittedName>
        <fullName evidence="7">Tyrosine-type recombinase/integrase</fullName>
    </submittedName>
</protein>
<reference evidence="7" key="1">
    <citation type="submission" date="2022-06" db="EMBL/GenBank/DDBJ databases">
        <title>Diverse halophilic archaea isolated from saline environments.</title>
        <authorList>
            <person name="Cui H.-L."/>
        </authorList>
    </citation>
    <scope>NUCLEOTIDE SEQUENCE</scope>
    <source>
        <strain evidence="7">WLHS1</strain>
    </source>
</reference>
<dbReference type="GO" id="GO:0006310">
    <property type="term" value="P:DNA recombination"/>
    <property type="evidence" value="ECO:0007669"/>
    <property type="project" value="UniProtKB-KW"/>
</dbReference>
<dbReference type="PROSITE" id="PS51898">
    <property type="entry name" value="TYR_RECOMBINASE"/>
    <property type="match status" value="1"/>
</dbReference>
<keyword evidence="8" id="KW-1185">Reference proteome</keyword>
<dbReference type="Gene3D" id="1.10.443.10">
    <property type="entry name" value="Intergrase catalytic core"/>
    <property type="match status" value="1"/>
</dbReference>
<evidence type="ECO:0000256" key="3">
    <source>
        <dbReference type="ARBA" id="ARBA00023172"/>
    </source>
</evidence>
<dbReference type="PANTHER" id="PTHR30349:SF41">
    <property type="entry name" value="INTEGRASE_RECOMBINASE PROTEIN MJ0367-RELATED"/>
    <property type="match status" value="1"/>
</dbReference>
<keyword evidence="2 4" id="KW-0238">DNA-binding</keyword>
<dbReference type="AlphaFoldDB" id="A0A9E7N777"/>
<dbReference type="InterPro" id="IPR010998">
    <property type="entry name" value="Integrase_recombinase_N"/>
</dbReference>
<evidence type="ECO:0000256" key="4">
    <source>
        <dbReference type="PROSITE-ProRule" id="PRU01248"/>
    </source>
</evidence>
<evidence type="ECO:0000259" key="6">
    <source>
        <dbReference type="PROSITE" id="PS51900"/>
    </source>
</evidence>
<evidence type="ECO:0000313" key="7">
    <source>
        <dbReference type="EMBL" id="UTF52770.1"/>
    </source>
</evidence>
<dbReference type="InterPro" id="IPR050090">
    <property type="entry name" value="Tyrosine_recombinase_XerCD"/>
</dbReference>
<dbReference type="PROSITE" id="PS51900">
    <property type="entry name" value="CB"/>
    <property type="match status" value="1"/>
</dbReference>
<keyword evidence="3" id="KW-0233">DNA recombination</keyword>
<proteinExistence type="predicted"/>
<gene>
    <name evidence="7" type="ORF">NGM29_13385</name>
</gene>
<feature type="domain" description="Tyr recombinase" evidence="5">
    <location>
        <begin position="132"/>
        <end position="370"/>
    </location>
</feature>
<dbReference type="InterPro" id="IPR011010">
    <property type="entry name" value="DNA_brk_join_enz"/>
</dbReference>
<dbReference type="GO" id="GO:0003677">
    <property type="term" value="F:DNA binding"/>
    <property type="evidence" value="ECO:0007669"/>
    <property type="project" value="UniProtKB-UniRule"/>
</dbReference>
<dbReference type="RefSeq" id="WP_254156818.1">
    <property type="nucleotide sequence ID" value="NZ_CP100355.1"/>
</dbReference>
<accession>A0A9E7N777</accession>
<dbReference type="KEGG" id="sawl:NGM29_13385"/>
<dbReference type="InterPro" id="IPR002104">
    <property type="entry name" value="Integrase_catalytic"/>
</dbReference>
<dbReference type="InterPro" id="IPR044068">
    <property type="entry name" value="CB"/>
</dbReference>
<dbReference type="PANTHER" id="PTHR30349">
    <property type="entry name" value="PHAGE INTEGRASE-RELATED"/>
    <property type="match status" value="1"/>
</dbReference>
<dbReference type="GO" id="GO:0015074">
    <property type="term" value="P:DNA integration"/>
    <property type="evidence" value="ECO:0007669"/>
    <property type="project" value="UniProtKB-KW"/>
</dbReference>
<name>A0A9E7N777_9EURY</name>
<dbReference type="InterPro" id="IPR013762">
    <property type="entry name" value="Integrase-like_cat_sf"/>
</dbReference>
<evidence type="ECO:0000313" key="8">
    <source>
        <dbReference type="Proteomes" id="UP001056855"/>
    </source>
</evidence>
<dbReference type="Pfam" id="PF00589">
    <property type="entry name" value="Phage_integrase"/>
    <property type="match status" value="1"/>
</dbReference>
<dbReference type="Proteomes" id="UP001056855">
    <property type="component" value="Chromosome"/>
</dbReference>
<dbReference type="EMBL" id="CP100355">
    <property type="protein sequence ID" value="UTF52770.1"/>
    <property type="molecule type" value="Genomic_DNA"/>
</dbReference>
<dbReference type="SUPFAM" id="SSF56349">
    <property type="entry name" value="DNA breaking-rejoining enzymes"/>
    <property type="match status" value="1"/>
</dbReference>
<evidence type="ECO:0000259" key="5">
    <source>
        <dbReference type="PROSITE" id="PS51898"/>
    </source>
</evidence>
<feature type="domain" description="Core-binding (CB)" evidence="6">
    <location>
        <begin position="13"/>
        <end position="104"/>
    </location>
</feature>
<sequence length="372" mass="41585">METSNSGPAPQGKRLEDAKAEFLERQSGNYAKNLDRVLEKWISWCDDRGVDTLEGVSKRTMGNYAAHLDRRVEAGQSEDVDGGIAASTAWTYYNQVSAFLSWAVKYDYLAENPAEKQVAKDDMPPRPSSNSGDQQFWSVEQRRAIVNYVDERAREAIDEKGSDAIEEVRDRALVTVLAYSGVRGAEILADRNDVRRNGLRWHSVDLEDGTITVLGKNQQREETPLTSKAVAPLERLYQIVDPPADGWPVFPSRHPPSLYGAIDDAGHEKPEGNPWEYVLETGIEPPSLSTSGVRTLLKRFSEEADIPDLEDGDYLTLHGARRGVGETLFRERDAATAQRMLRHADPKTTSQMYSHIEASELGEDVSEVFDDE</sequence>